<organism evidence="3 4">
    <name type="scientific">Cellulomonas wangleii</name>
    <dbReference type="NCBI Taxonomy" id="2816956"/>
    <lineage>
        <taxon>Bacteria</taxon>
        <taxon>Bacillati</taxon>
        <taxon>Actinomycetota</taxon>
        <taxon>Actinomycetes</taxon>
        <taxon>Micrococcales</taxon>
        <taxon>Cellulomonadaceae</taxon>
        <taxon>Cellulomonas</taxon>
    </lineage>
</organism>
<dbReference type="InterPro" id="IPR014229">
    <property type="entry name" value="Spore_YtfJ"/>
</dbReference>
<evidence type="ECO:0000256" key="2">
    <source>
        <dbReference type="SAM" id="Phobius"/>
    </source>
</evidence>
<sequence>MTERRFDPATLTGAAADTFTVRRAFGEAYERDGRLVVPVARVTVLTGSGAGGGDGDLTPPDAADDGSRATGRVAHGSGDGGAGGFAAHVTPLGMVVVDDDGAHWQPTIDINRVILGGQVVAAVVASVWAVAWAVRRR</sequence>
<evidence type="ECO:0008006" key="5">
    <source>
        <dbReference type="Google" id="ProtNLM"/>
    </source>
</evidence>
<dbReference type="Proteomes" id="UP000677804">
    <property type="component" value="Chromosome"/>
</dbReference>
<gene>
    <name evidence="3" type="ORF">KG103_08135</name>
</gene>
<protein>
    <recommendedName>
        <fullName evidence="5">Sporulation protein</fullName>
    </recommendedName>
</protein>
<keyword evidence="4" id="KW-1185">Reference proteome</keyword>
<proteinExistence type="predicted"/>
<keyword evidence="2" id="KW-1133">Transmembrane helix</keyword>
<feature type="transmembrane region" description="Helical" evidence="2">
    <location>
        <begin position="113"/>
        <end position="134"/>
    </location>
</feature>
<keyword evidence="2" id="KW-0812">Transmembrane</keyword>
<dbReference type="RefSeq" id="WP_207341314.1">
    <property type="nucleotide sequence ID" value="NZ_CP074405.1"/>
</dbReference>
<name>A0ABX8D8N1_9CELL</name>
<accession>A0ABX8D8N1</accession>
<reference evidence="3 4" key="1">
    <citation type="submission" date="2021-05" db="EMBL/GenBank/DDBJ databases">
        <title>Novel species in genus Cellulomonas.</title>
        <authorList>
            <person name="Zhang G."/>
        </authorList>
    </citation>
    <scope>NUCLEOTIDE SEQUENCE [LARGE SCALE GENOMIC DNA]</scope>
    <source>
        <strain evidence="4">zg-ZUI222</strain>
    </source>
</reference>
<evidence type="ECO:0000256" key="1">
    <source>
        <dbReference type="SAM" id="MobiDB-lite"/>
    </source>
</evidence>
<keyword evidence="2" id="KW-0472">Membrane</keyword>
<dbReference type="Pfam" id="PF09579">
    <property type="entry name" value="Spore_YtfJ"/>
    <property type="match status" value="1"/>
</dbReference>
<evidence type="ECO:0000313" key="3">
    <source>
        <dbReference type="EMBL" id="QVI63788.1"/>
    </source>
</evidence>
<dbReference type="EMBL" id="CP074405">
    <property type="protein sequence ID" value="QVI63788.1"/>
    <property type="molecule type" value="Genomic_DNA"/>
</dbReference>
<feature type="region of interest" description="Disordered" evidence="1">
    <location>
        <begin position="46"/>
        <end position="80"/>
    </location>
</feature>
<evidence type="ECO:0000313" key="4">
    <source>
        <dbReference type="Proteomes" id="UP000677804"/>
    </source>
</evidence>